<reference evidence="1" key="1">
    <citation type="submission" date="2018-10" db="EMBL/GenBank/DDBJ databases">
        <title>Acidithiobacillus sulfuriphilus sp. nov.: an extremely acidophilic sulfur-oxidizing chemolithotroph isolated from a neutral pH environment.</title>
        <authorList>
            <person name="Falagan C."/>
            <person name="Moya-Beltran A."/>
            <person name="Quatrini R."/>
            <person name="Johnson D.B."/>
        </authorList>
    </citation>
    <scope>NUCLEOTIDE SEQUENCE [LARGE SCALE GENOMIC DNA]</scope>
    <source>
        <strain evidence="1">CJ-2</strain>
    </source>
</reference>
<organism evidence="1">
    <name type="scientific">Acidithiobacillus sulfuriphilus</name>
    <dbReference type="NCBI Taxonomy" id="1867749"/>
    <lineage>
        <taxon>Bacteria</taxon>
        <taxon>Pseudomonadati</taxon>
        <taxon>Pseudomonadota</taxon>
        <taxon>Acidithiobacillia</taxon>
        <taxon>Acidithiobacillales</taxon>
        <taxon>Acidithiobacillaceae</taxon>
        <taxon>Acidithiobacillus</taxon>
    </lineage>
</organism>
<dbReference type="EMBL" id="RIZI01000178">
    <property type="protein sequence ID" value="RNF59974.1"/>
    <property type="molecule type" value="Genomic_DNA"/>
</dbReference>
<proteinExistence type="predicted"/>
<dbReference type="AlphaFoldDB" id="A0A3M8QYI1"/>
<name>A0A3M8QYI1_9PROT</name>
<comment type="caution">
    <text evidence="1">The sequence shown here is derived from an EMBL/GenBank/DDBJ whole genome shotgun (WGS) entry which is preliminary data.</text>
</comment>
<dbReference type="OrthoDB" id="9812367at2"/>
<dbReference type="RefSeq" id="WP_123104667.1">
    <property type="nucleotide sequence ID" value="NZ_CP127527.1"/>
</dbReference>
<gene>
    <name evidence="1" type="ORF">EC580_10035</name>
</gene>
<evidence type="ECO:0000313" key="1">
    <source>
        <dbReference type="EMBL" id="RNF59974.1"/>
    </source>
</evidence>
<protein>
    <submittedName>
        <fullName evidence="1">Uncharacterized protein</fullName>
    </submittedName>
</protein>
<accession>A0A3M8QYI1</accession>
<sequence>MEHSLVMIHVRFANDGSVQEVGERPAAASPQAWFNHLSRNSHNSYEPLSGGRGVFRLDPAAVEQMQAAFPPVTT</sequence>